<gene>
    <name evidence="2" type="ORF">EVAR_72236_1</name>
</gene>
<dbReference type="Proteomes" id="UP000299102">
    <property type="component" value="Unassembled WGS sequence"/>
</dbReference>
<organism evidence="2 3">
    <name type="scientific">Eumeta variegata</name>
    <name type="common">Bagworm moth</name>
    <name type="synonym">Eumeta japonica</name>
    <dbReference type="NCBI Taxonomy" id="151549"/>
    <lineage>
        <taxon>Eukaryota</taxon>
        <taxon>Metazoa</taxon>
        <taxon>Ecdysozoa</taxon>
        <taxon>Arthropoda</taxon>
        <taxon>Hexapoda</taxon>
        <taxon>Insecta</taxon>
        <taxon>Pterygota</taxon>
        <taxon>Neoptera</taxon>
        <taxon>Endopterygota</taxon>
        <taxon>Lepidoptera</taxon>
        <taxon>Glossata</taxon>
        <taxon>Ditrysia</taxon>
        <taxon>Tineoidea</taxon>
        <taxon>Psychidae</taxon>
        <taxon>Oiketicinae</taxon>
        <taxon>Eumeta</taxon>
    </lineage>
</organism>
<proteinExistence type="predicted"/>
<dbReference type="EMBL" id="BGZK01005157">
    <property type="protein sequence ID" value="GBP12780.1"/>
    <property type="molecule type" value="Genomic_DNA"/>
</dbReference>
<keyword evidence="1" id="KW-0175">Coiled coil</keyword>
<evidence type="ECO:0000256" key="1">
    <source>
        <dbReference type="SAM" id="Coils"/>
    </source>
</evidence>
<evidence type="ECO:0000313" key="3">
    <source>
        <dbReference type="Proteomes" id="UP000299102"/>
    </source>
</evidence>
<reference evidence="2 3" key="1">
    <citation type="journal article" date="2019" name="Commun. Biol.">
        <title>The bagworm genome reveals a unique fibroin gene that provides high tensile strength.</title>
        <authorList>
            <person name="Kono N."/>
            <person name="Nakamura H."/>
            <person name="Ohtoshi R."/>
            <person name="Tomita M."/>
            <person name="Numata K."/>
            <person name="Arakawa K."/>
        </authorList>
    </citation>
    <scope>NUCLEOTIDE SEQUENCE [LARGE SCALE GENOMIC DNA]</scope>
</reference>
<protein>
    <submittedName>
        <fullName evidence="2">Uncharacterized protein</fullName>
    </submittedName>
</protein>
<accession>A0A4C1TGT3</accession>
<comment type="caution">
    <text evidence="2">The sequence shown here is derived from an EMBL/GenBank/DDBJ whole genome shotgun (WGS) entry which is preliminary data.</text>
</comment>
<sequence>MLIEFPRTGSKNFAFHFQCFVEIGIFSDNWKVAVVKMIPKPGKTLTKAESYRALEEEQRYKAAEQEKILLEEEAKLAEEAKMVEEATRLAEEQHIREEELLRLD</sequence>
<dbReference type="AlphaFoldDB" id="A0A4C1TGT3"/>
<name>A0A4C1TGT3_EUMVA</name>
<keyword evidence="3" id="KW-1185">Reference proteome</keyword>
<feature type="coiled-coil region" evidence="1">
    <location>
        <begin position="53"/>
        <end position="89"/>
    </location>
</feature>
<dbReference type="OrthoDB" id="416454at2759"/>
<evidence type="ECO:0000313" key="2">
    <source>
        <dbReference type="EMBL" id="GBP12780.1"/>
    </source>
</evidence>